<evidence type="ECO:0000256" key="2">
    <source>
        <dbReference type="SAM" id="SignalP"/>
    </source>
</evidence>
<keyword evidence="2" id="KW-0732">Signal</keyword>
<evidence type="ECO:0008006" key="7">
    <source>
        <dbReference type="Google" id="ProtNLM"/>
    </source>
</evidence>
<name>A0AAJ2BT44_ACIDE</name>
<evidence type="ECO:0000313" key="5">
    <source>
        <dbReference type="Proteomes" id="UP001249076"/>
    </source>
</evidence>
<feature type="signal peptide" evidence="2">
    <location>
        <begin position="1"/>
        <end position="20"/>
    </location>
</feature>
<evidence type="ECO:0000313" key="6">
    <source>
        <dbReference type="Proteomes" id="UP001253458"/>
    </source>
</evidence>
<dbReference type="AlphaFoldDB" id="A0AAJ2BT44"/>
<evidence type="ECO:0000313" key="3">
    <source>
        <dbReference type="EMBL" id="MDR6765658.1"/>
    </source>
</evidence>
<protein>
    <recommendedName>
        <fullName evidence="7">Tetratricopeptide repeat protein</fullName>
    </recommendedName>
</protein>
<dbReference type="RefSeq" id="WP_310046188.1">
    <property type="nucleotide sequence ID" value="NZ_JAVDTL010000001.1"/>
</dbReference>
<dbReference type="PROSITE" id="PS51257">
    <property type="entry name" value="PROKAR_LIPOPROTEIN"/>
    <property type="match status" value="1"/>
</dbReference>
<dbReference type="EMBL" id="JAVDTS010000001">
    <property type="protein sequence ID" value="MDR6836095.1"/>
    <property type="molecule type" value="Genomic_DNA"/>
</dbReference>
<feature type="chain" id="PRO_5042514607" description="Tetratricopeptide repeat protein" evidence="2">
    <location>
        <begin position="21"/>
        <end position="158"/>
    </location>
</feature>
<dbReference type="Proteomes" id="UP001249076">
    <property type="component" value="Unassembled WGS sequence"/>
</dbReference>
<feature type="compositionally biased region" description="Pro residues" evidence="1">
    <location>
        <begin position="25"/>
        <end position="47"/>
    </location>
</feature>
<comment type="caution">
    <text evidence="3">The sequence shown here is derived from an EMBL/GenBank/DDBJ whole genome shotgun (WGS) entry which is preliminary data.</text>
</comment>
<sequence length="158" mass="17518">MRNRYWSALIVACASFFLTACETAPKPPEPQVEAPPPPPPAPEPVAPVDPRAEKEAQLTEALNVYAEGQFDEAIAKLTPLADAAELPLTLQIKARKFMAFSHCAAGRPRPCRQQFELALEQDPTFQLTEAEKGHPVWGREFINARNAARSKRNNRKTS</sequence>
<dbReference type="EMBL" id="JAVDTL010000001">
    <property type="protein sequence ID" value="MDR6765658.1"/>
    <property type="molecule type" value="Genomic_DNA"/>
</dbReference>
<dbReference type="InterPro" id="IPR047780">
    <property type="entry name" value="TssQ-like"/>
</dbReference>
<proteinExistence type="predicted"/>
<dbReference type="NCBIfam" id="NF038027">
    <property type="entry name" value="TssQ_fam"/>
    <property type="match status" value="1"/>
</dbReference>
<keyword evidence="5" id="KW-1185">Reference proteome</keyword>
<gene>
    <name evidence="3" type="ORF">J2W88_000916</name>
    <name evidence="4" type="ORF">J2W93_000916</name>
</gene>
<feature type="region of interest" description="Disordered" evidence="1">
    <location>
        <begin position="24"/>
        <end position="50"/>
    </location>
</feature>
<evidence type="ECO:0000313" key="4">
    <source>
        <dbReference type="EMBL" id="MDR6836095.1"/>
    </source>
</evidence>
<organism evidence="3 6">
    <name type="scientific">Acidovorax delafieldii</name>
    <name type="common">Pseudomonas delafieldii</name>
    <dbReference type="NCBI Taxonomy" id="47920"/>
    <lineage>
        <taxon>Bacteria</taxon>
        <taxon>Pseudomonadati</taxon>
        <taxon>Pseudomonadota</taxon>
        <taxon>Betaproteobacteria</taxon>
        <taxon>Burkholderiales</taxon>
        <taxon>Comamonadaceae</taxon>
        <taxon>Acidovorax</taxon>
    </lineage>
</organism>
<reference evidence="3 5" key="1">
    <citation type="submission" date="2023-07" db="EMBL/GenBank/DDBJ databases">
        <title>Sorghum-associated microbial communities from plants grown in Nebraska, USA.</title>
        <authorList>
            <person name="Schachtman D."/>
        </authorList>
    </citation>
    <scope>NUCLEOTIDE SEQUENCE</scope>
    <source>
        <strain evidence="4 5">BE105</strain>
        <strain evidence="3">BE69</strain>
    </source>
</reference>
<accession>A0AAJ2BT44</accession>
<evidence type="ECO:0000256" key="1">
    <source>
        <dbReference type="SAM" id="MobiDB-lite"/>
    </source>
</evidence>
<dbReference type="Proteomes" id="UP001253458">
    <property type="component" value="Unassembled WGS sequence"/>
</dbReference>